<comment type="catalytic activity">
    <reaction evidence="15">
        <text>5alpha-pregnane-3,20-dione + NADP(+) = progesterone + NADPH + H(+)</text>
        <dbReference type="Rhea" id="RHEA:21952"/>
        <dbReference type="ChEBI" id="CHEBI:15378"/>
        <dbReference type="ChEBI" id="CHEBI:17026"/>
        <dbReference type="ChEBI" id="CHEBI:28952"/>
        <dbReference type="ChEBI" id="CHEBI:57783"/>
        <dbReference type="ChEBI" id="CHEBI:58349"/>
        <dbReference type="EC" id="1.3.1.22"/>
    </reaction>
    <physiologicalReaction direction="right-to-left" evidence="15">
        <dbReference type="Rhea" id="RHEA:21954"/>
    </physiologicalReaction>
</comment>
<evidence type="ECO:0000256" key="10">
    <source>
        <dbReference type="ARBA" id="ARBA00022989"/>
    </source>
</evidence>
<comment type="similarity">
    <text evidence="3 18">Belongs to the steroid 5-alpha reductase family.</text>
</comment>
<comment type="subcellular location">
    <subcellularLocation>
        <location evidence="2">Endoplasmic reticulum membrane</location>
        <topology evidence="2">Multi-pass membrane protein</topology>
    </subcellularLocation>
    <subcellularLocation>
        <location evidence="1">Microsome membrane</location>
        <topology evidence="1">Multi-pass membrane protein</topology>
    </subcellularLocation>
</comment>
<evidence type="ECO:0000256" key="9">
    <source>
        <dbReference type="ARBA" id="ARBA00022928"/>
    </source>
</evidence>
<evidence type="ECO:0000256" key="15">
    <source>
        <dbReference type="ARBA" id="ARBA00048292"/>
    </source>
</evidence>
<evidence type="ECO:0000256" key="18">
    <source>
        <dbReference type="PIRNR" id="PIRNR015596"/>
    </source>
</evidence>
<keyword evidence="13 18" id="KW-0472">Membrane</keyword>
<sequence length="276" mass="31161">MAENRKVNTGAKDIEAWIHRTLGVTEAQLIDIMSYGMLLFALITFVLLQIHKAPYGRYSNPKVWGFGINSKLAWFLQELPSFMVPVLLALFTDISNTSTAGKVLIGMYLLHYFQRTFIYPFKLRGGKATTLTAFVAAVVFCCYNGFIQGGYHLHVSAYPDTWLTDGRFLVGFCLFILGWLINLHSDSILRNLRKPGETGYKIPEGGLFDYVSGANFFGEIVEWTGFAIASWSLPALAFSVYTTCNIGPRAIHHHTWYLQKFDNYPKSRTALVPFLL</sequence>
<comment type="catalytic activity">
    <reaction evidence="17">
        <text>17beta-hydroxy-5alpha-androstan-3-one + NADP(+) = testosterone + NADPH + H(+)</text>
        <dbReference type="Rhea" id="RHEA:50820"/>
        <dbReference type="ChEBI" id="CHEBI:15378"/>
        <dbReference type="ChEBI" id="CHEBI:16330"/>
        <dbReference type="ChEBI" id="CHEBI:17347"/>
        <dbReference type="ChEBI" id="CHEBI:57783"/>
        <dbReference type="ChEBI" id="CHEBI:58349"/>
        <dbReference type="EC" id="1.3.1.22"/>
    </reaction>
    <physiologicalReaction direction="right-to-left" evidence="17">
        <dbReference type="Rhea" id="RHEA:50822"/>
    </physiologicalReaction>
</comment>
<keyword evidence="8" id="KW-0521">NADP</keyword>
<evidence type="ECO:0000256" key="13">
    <source>
        <dbReference type="ARBA" id="ARBA00023136"/>
    </source>
</evidence>
<evidence type="ECO:0000313" key="21">
    <source>
        <dbReference type="Proteomes" id="UP001152320"/>
    </source>
</evidence>
<evidence type="ECO:0000256" key="3">
    <source>
        <dbReference type="ARBA" id="ARBA00007742"/>
    </source>
</evidence>
<dbReference type="GO" id="GO:0006702">
    <property type="term" value="P:androgen biosynthetic process"/>
    <property type="evidence" value="ECO:0007669"/>
    <property type="project" value="UniProtKB-ARBA"/>
</dbReference>
<keyword evidence="9" id="KW-0726">Sexual differentiation</keyword>
<feature type="transmembrane region" description="Helical" evidence="18">
    <location>
        <begin position="166"/>
        <end position="184"/>
    </location>
</feature>
<feature type="transmembrane region" description="Helical" evidence="18">
    <location>
        <begin position="128"/>
        <end position="146"/>
    </location>
</feature>
<dbReference type="AlphaFoldDB" id="A0A9Q1HFK0"/>
<evidence type="ECO:0000256" key="7">
    <source>
        <dbReference type="ARBA" id="ARBA00022848"/>
    </source>
</evidence>
<dbReference type="PANTHER" id="PTHR10556">
    <property type="entry name" value="3-OXO-5-ALPHA-STEROID 4-DEHYDROGENASE"/>
    <property type="match status" value="1"/>
</dbReference>
<evidence type="ECO:0000256" key="11">
    <source>
        <dbReference type="ARBA" id="ARBA00023002"/>
    </source>
</evidence>
<dbReference type="InterPro" id="IPR039357">
    <property type="entry name" value="SRD5A/TECR"/>
</dbReference>
<evidence type="ECO:0000256" key="17">
    <source>
        <dbReference type="ARBA" id="ARBA00049397"/>
    </source>
</evidence>
<keyword evidence="5" id="KW-0221">Differentiation</keyword>
<comment type="catalytic activity">
    <reaction evidence="18">
        <text>a 3-oxo-5alpha-steroid + NADP(+) = a 3-oxo-Delta(4)-steroid + NADPH + H(+)</text>
        <dbReference type="Rhea" id="RHEA:54384"/>
        <dbReference type="ChEBI" id="CHEBI:13601"/>
        <dbReference type="ChEBI" id="CHEBI:15378"/>
        <dbReference type="ChEBI" id="CHEBI:47909"/>
        <dbReference type="ChEBI" id="CHEBI:57783"/>
        <dbReference type="ChEBI" id="CHEBI:58349"/>
        <dbReference type="EC" id="1.3.1.22"/>
    </reaction>
</comment>
<keyword evidence="11" id="KW-0560">Oxidoreductase</keyword>
<accession>A0A9Q1HFK0</accession>
<dbReference type="EC" id="1.3.1.22" evidence="18"/>
<evidence type="ECO:0000256" key="2">
    <source>
        <dbReference type="ARBA" id="ARBA00004477"/>
    </source>
</evidence>
<evidence type="ECO:0000256" key="6">
    <source>
        <dbReference type="ARBA" id="ARBA00022824"/>
    </source>
</evidence>
<feature type="domain" description="3-oxo-5-alpha-steroid 4-dehydrogenase C-terminal" evidence="19">
    <location>
        <begin position="129"/>
        <end position="276"/>
    </location>
</feature>
<dbReference type="GO" id="GO:0007548">
    <property type="term" value="P:sex differentiation"/>
    <property type="evidence" value="ECO:0007669"/>
    <property type="project" value="UniProtKB-KW"/>
</dbReference>
<comment type="caution">
    <text evidence="20">The sequence shown here is derived from an EMBL/GenBank/DDBJ whole genome shotgun (WGS) entry which is preliminary data.</text>
</comment>
<evidence type="ECO:0000256" key="16">
    <source>
        <dbReference type="ARBA" id="ARBA00049166"/>
    </source>
</evidence>
<keyword evidence="12" id="KW-0443">Lipid metabolism</keyword>
<dbReference type="PIRSF" id="PIRSF015596">
    <property type="entry name" value="5_alpha-SR2"/>
    <property type="match status" value="1"/>
</dbReference>
<dbReference type="GO" id="GO:0030154">
    <property type="term" value="P:cell differentiation"/>
    <property type="evidence" value="ECO:0007669"/>
    <property type="project" value="UniProtKB-KW"/>
</dbReference>
<dbReference type="Gene3D" id="1.20.120.1630">
    <property type="match status" value="1"/>
</dbReference>
<dbReference type="PROSITE" id="PS50244">
    <property type="entry name" value="S5A_REDUCTASE"/>
    <property type="match status" value="1"/>
</dbReference>
<dbReference type="InterPro" id="IPR016636">
    <property type="entry name" value="3-oxo-5-alpha-steroid_4-DH"/>
</dbReference>
<proteinExistence type="inferred from homology"/>
<evidence type="ECO:0000256" key="12">
    <source>
        <dbReference type="ARBA" id="ARBA00023098"/>
    </source>
</evidence>
<dbReference type="InterPro" id="IPR001104">
    <property type="entry name" value="3-oxo-5_a-steroid_4-DH_C"/>
</dbReference>
<organism evidence="20 21">
    <name type="scientific">Holothuria leucospilota</name>
    <name type="common">Black long sea cucumber</name>
    <name type="synonym">Mertensiothuria leucospilota</name>
    <dbReference type="NCBI Taxonomy" id="206669"/>
    <lineage>
        <taxon>Eukaryota</taxon>
        <taxon>Metazoa</taxon>
        <taxon>Echinodermata</taxon>
        <taxon>Eleutherozoa</taxon>
        <taxon>Echinozoa</taxon>
        <taxon>Holothuroidea</taxon>
        <taxon>Aspidochirotacea</taxon>
        <taxon>Aspidochirotida</taxon>
        <taxon>Holothuriidae</taxon>
        <taxon>Holothuria</taxon>
    </lineage>
</organism>
<dbReference type="GO" id="GO:0005789">
    <property type="term" value="C:endoplasmic reticulum membrane"/>
    <property type="evidence" value="ECO:0007669"/>
    <property type="project" value="UniProtKB-SubCell"/>
</dbReference>
<comment type="caution">
    <text evidence="18">Lacks conserved residue(s) required for the propagation of feature annotation.</text>
</comment>
<dbReference type="Pfam" id="PF02544">
    <property type="entry name" value="Steroid_dh"/>
    <property type="match status" value="1"/>
</dbReference>
<evidence type="ECO:0000256" key="5">
    <source>
        <dbReference type="ARBA" id="ARBA00022782"/>
    </source>
</evidence>
<gene>
    <name evidence="20" type="ORF">HOLleu_07346</name>
</gene>
<keyword evidence="7" id="KW-0492">Microsome</keyword>
<feature type="transmembrane region" description="Helical" evidence="18">
    <location>
        <begin position="32"/>
        <end position="51"/>
    </location>
</feature>
<keyword evidence="6" id="KW-0256">Endoplasmic reticulum</keyword>
<keyword evidence="4 18" id="KW-0812">Transmembrane</keyword>
<dbReference type="PANTHER" id="PTHR10556:SF57">
    <property type="entry name" value="3-OXO-5-ALPHA-STEROID 4-DEHYDROGENASE 1"/>
    <property type="match status" value="1"/>
</dbReference>
<protein>
    <recommendedName>
        <fullName evidence="18">3-oxo-5alpha-steroid 4-dehydrogenase (NADP(+))</fullName>
        <ecNumber evidence="18">1.3.1.22</ecNumber>
    </recommendedName>
</protein>
<evidence type="ECO:0000259" key="19">
    <source>
        <dbReference type="Pfam" id="PF02544"/>
    </source>
</evidence>
<evidence type="ECO:0000256" key="8">
    <source>
        <dbReference type="ARBA" id="ARBA00022857"/>
    </source>
</evidence>
<reference evidence="20" key="1">
    <citation type="submission" date="2021-10" db="EMBL/GenBank/DDBJ databases">
        <title>Tropical sea cucumber genome reveals ecological adaptation and Cuvierian tubules defense mechanism.</title>
        <authorList>
            <person name="Chen T."/>
        </authorList>
    </citation>
    <scope>NUCLEOTIDE SEQUENCE</scope>
    <source>
        <strain evidence="20">Nanhai2018</strain>
        <tissue evidence="20">Muscle</tissue>
    </source>
</reference>
<name>A0A9Q1HFK0_HOLLE</name>
<dbReference type="EMBL" id="JAIZAY010000003">
    <property type="protein sequence ID" value="KAJ8044564.1"/>
    <property type="molecule type" value="Genomic_DNA"/>
</dbReference>
<evidence type="ECO:0000256" key="1">
    <source>
        <dbReference type="ARBA" id="ARBA00004154"/>
    </source>
</evidence>
<dbReference type="Proteomes" id="UP001152320">
    <property type="component" value="Chromosome 3"/>
</dbReference>
<evidence type="ECO:0000256" key="4">
    <source>
        <dbReference type="ARBA" id="ARBA00022692"/>
    </source>
</evidence>
<comment type="function">
    <text evidence="14">Converts testosterone into 5-alpha-dihydrotestosterone and progesterone or corticosterone into their corresponding 5-alpha-3-oxosteroids. It plays a central role in sexual differentiation and androgen physiology.</text>
</comment>
<dbReference type="GO" id="GO:0047751">
    <property type="term" value="F:3-oxo-5-alpha-steroid 4-dehydrogenase (NADP+) activity"/>
    <property type="evidence" value="ECO:0007669"/>
    <property type="project" value="UniProtKB-EC"/>
</dbReference>
<evidence type="ECO:0000313" key="20">
    <source>
        <dbReference type="EMBL" id="KAJ8044564.1"/>
    </source>
</evidence>
<evidence type="ECO:0000256" key="14">
    <source>
        <dbReference type="ARBA" id="ARBA00037789"/>
    </source>
</evidence>
<keyword evidence="10 18" id="KW-1133">Transmembrane helix</keyword>
<dbReference type="FunFam" id="1.20.120.1630:FF:000002">
    <property type="entry name" value="Steroid 5 alpha-reductase 1"/>
    <property type="match status" value="1"/>
</dbReference>
<comment type="catalytic activity">
    <reaction evidence="16">
        <text>androst-4-ene-3,17-dione + NADPH + H(+) = 5alpha-androstan-3,17-dione + NADP(+)</text>
        <dbReference type="Rhea" id="RHEA:50816"/>
        <dbReference type="ChEBI" id="CHEBI:15378"/>
        <dbReference type="ChEBI" id="CHEBI:15994"/>
        <dbReference type="ChEBI" id="CHEBI:16422"/>
        <dbReference type="ChEBI" id="CHEBI:57783"/>
        <dbReference type="ChEBI" id="CHEBI:58349"/>
    </reaction>
    <physiologicalReaction direction="left-to-right" evidence="16">
        <dbReference type="Rhea" id="RHEA:50817"/>
    </physiologicalReaction>
</comment>
<keyword evidence="21" id="KW-1185">Reference proteome</keyword>
<dbReference type="OrthoDB" id="5788137at2759"/>